<dbReference type="PROSITE" id="PS00793">
    <property type="entry name" value="DHPS_2"/>
    <property type="match status" value="1"/>
</dbReference>
<dbReference type="PROSITE" id="PS50972">
    <property type="entry name" value="PTERIN_BINDING"/>
    <property type="match status" value="1"/>
</dbReference>
<evidence type="ECO:0000256" key="4">
    <source>
        <dbReference type="ARBA" id="ARBA00012458"/>
    </source>
</evidence>
<dbReference type="InterPro" id="IPR006390">
    <property type="entry name" value="DHP_synth_dom"/>
</dbReference>
<dbReference type="Pfam" id="PF00809">
    <property type="entry name" value="Pterin_bind"/>
    <property type="match status" value="1"/>
</dbReference>
<protein>
    <recommendedName>
        <fullName evidence="4">dihydropteroate synthase</fullName>
        <ecNumber evidence="4">2.5.1.15</ecNumber>
    </recommendedName>
</protein>
<reference evidence="10 11" key="1">
    <citation type="submission" date="2018-08" db="EMBL/GenBank/DDBJ databases">
        <title>Draft genome sequence of Psychrilyobacter sp. strain SD5 isolated from Black Sea water.</title>
        <authorList>
            <person name="Yadav S."/>
            <person name="Villanueva L."/>
            <person name="Damste J.S.S."/>
        </authorList>
    </citation>
    <scope>NUCLEOTIDE SEQUENCE [LARGE SCALE GENOMIC DNA]</scope>
    <source>
        <strain evidence="10 11">SD5</strain>
    </source>
</reference>
<dbReference type="PANTHER" id="PTHR20941:SF1">
    <property type="entry name" value="FOLIC ACID SYNTHESIS PROTEIN FOL1"/>
    <property type="match status" value="1"/>
</dbReference>
<dbReference type="InterPro" id="IPR000489">
    <property type="entry name" value="Pterin-binding_dom"/>
</dbReference>
<organism evidence="10 11">
    <name type="scientific">Psychrilyobacter piezotolerans</name>
    <dbReference type="NCBI Taxonomy" id="2293438"/>
    <lineage>
        <taxon>Bacteria</taxon>
        <taxon>Fusobacteriati</taxon>
        <taxon>Fusobacteriota</taxon>
        <taxon>Fusobacteriia</taxon>
        <taxon>Fusobacteriales</taxon>
        <taxon>Fusobacteriaceae</taxon>
        <taxon>Psychrilyobacter</taxon>
    </lineage>
</organism>
<evidence type="ECO:0000259" key="9">
    <source>
        <dbReference type="PROSITE" id="PS50972"/>
    </source>
</evidence>
<evidence type="ECO:0000313" key="11">
    <source>
        <dbReference type="Proteomes" id="UP000263486"/>
    </source>
</evidence>
<dbReference type="InterPro" id="IPR011005">
    <property type="entry name" value="Dihydropteroate_synth-like_sf"/>
</dbReference>
<evidence type="ECO:0000256" key="2">
    <source>
        <dbReference type="ARBA" id="ARBA00001946"/>
    </source>
</evidence>
<evidence type="ECO:0000256" key="5">
    <source>
        <dbReference type="ARBA" id="ARBA00022679"/>
    </source>
</evidence>
<comment type="pathway">
    <text evidence="3">Cofactor biosynthesis; tetrahydrofolate biosynthesis; 7,8-dihydrofolate from 2-amino-4-hydroxy-6-hydroxymethyl-7,8-dihydropteridine diphosphate and 4-aminobenzoate: step 1/2.</text>
</comment>
<dbReference type="GO" id="GO:0004156">
    <property type="term" value="F:dihydropteroate synthase activity"/>
    <property type="evidence" value="ECO:0007669"/>
    <property type="project" value="UniProtKB-EC"/>
</dbReference>
<name>A0ABX9KLE3_9FUSO</name>
<dbReference type="Gene3D" id="3.20.20.20">
    <property type="entry name" value="Dihydropteroate synthase-like"/>
    <property type="match status" value="1"/>
</dbReference>
<evidence type="ECO:0000256" key="8">
    <source>
        <dbReference type="ARBA" id="ARBA00022909"/>
    </source>
</evidence>
<sequence>MLINKKKFDFENKTYTMGILNLTPDSFSDGGSYTDLETAIKRAKKMVEEGVDIIDVGAESTRPGAEYIEEEEELRRIVPVVKRLVGEVDVPISIDTYKSRVAEECIKAGAHIINDIKGLKGDPNMAEVIAKYGVPVIIMHIQGNPKNMQKNPEYDNIIEDIKGSLGESIDIAVKAGVSPEKIILDPGIGFGKTFENNLEIIKKLCEFKKLEYPILIGASRKGFIGDILGTSPLDRLEGNLAVAVISAYNGASIIRVHEVRETVRALKMTDAVKNK</sequence>
<dbReference type="RefSeq" id="WP_114641033.1">
    <property type="nucleotide sequence ID" value="NZ_JAACIO010000001.1"/>
</dbReference>
<keyword evidence="8" id="KW-0289">Folate biosynthesis</keyword>
<feature type="domain" description="Pterin-binding" evidence="9">
    <location>
        <begin position="14"/>
        <end position="267"/>
    </location>
</feature>
<comment type="caution">
    <text evidence="10">The sequence shown here is derived from an EMBL/GenBank/DDBJ whole genome shotgun (WGS) entry which is preliminary data.</text>
</comment>
<dbReference type="PANTHER" id="PTHR20941">
    <property type="entry name" value="FOLATE SYNTHESIS PROTEINS"/>
    <property type="match status" value="1"/>
</dbReference>
<evidence type="ECO:0000256" key="7">
    <source>
        <dbReference type="ARBA" id="ARBA00022842"/>
    </source>
</evidence>
<dbReference type="Proteomes" id="UP000263486">
    <property type="component" value="Unassembled WGS sequence"/>
</dbReference>
<evidence type="ECO:0000313" key="10">
    <source>
        <dbReference type="EMBL" id="REI43314.1"/>
    </source>
</evidence>
<comment type="cofactor">
    <cofactor evidence="2">
        <name>Mg(2+)</name>
        <dbReference type="ChEBI" id="CHEBI:18420"/>
    </cofactor>
</comment>
<gene>
    <name evidence="10" type="primary">folP</name>
    <name evidence="10" type="ORF">DYH56_01265</name>
</gene>
<keyword evidence="6" id="KW-0479">Metal-binding</keyword>
<dbReference type="CDD" id="cd00739">
    <property type="entry name" value="DHPS"/>
    <property type="match status" value="1"/>
</dbReference>
<dbReference type="EC" id="2.5.1.15" evidence="4"/>
<accession>A0ABX9KLE3</accession>
<proteinExistence type="predicted"/>
<comment type="catalytic activity">
    <reaction evidence="1">
        <text>(7,8-dihydropterin-6-yl)methyl diphosphate + 4-aminobenzoate = 7,8-dihydropteroate + diphosphate</text>
        <dbReference type="Rhea" id="RHEA:19949"/>
        <dbReference type="ChEBI" id="CHEBI:17836"/>
        <dbReference type="ChEBI" id="CHEBI:17839"/>
        <dbReference type="ChEBI" id="CHEBI:33019"/>
        <dbReference type="ChEBI" id="CHEBI:72950"/>
        <dbReference type="EC" id="2.5.1.15"/>
    </reaction>
</comment>
<evidence type="ECO:0000256" key="3">
    <source>
        <dbReference type="ARBA" id="ARBA00004763"/>
    </source>
</evidence>
<dbReference type="NCBIfam" id="TIGR01496">
    <property type="entry name" value="DHPS"/>
    <property type="match status" value="1"/>
</dbReference>
<evidence type="ECO:0000256" key="1">
    <source>
        <dbReference type="ARBA" id="ARBA00000012"/>
    </source>
</evidence>
<keyword evidence="7" id="KW-0460">Magnesium</keyword>
<dbReference type="EMBL" id="QUAJ01000001">
    <property type="protein sequence ID" value="REI43314.1"/>
    <property type="molecule type" value="Genomic_DNA"/>
</dbReference>
<dbReference type="SUPFAM" id="SSF51717">
    <property type="entry name" value="Dihydropteroate synthetase-like"/>
    <property type="match status" value="1"/>
</dbReference>
<keyword evidence="11" id="KW-1185">Reference proteome</keyword>
<evidence type="ECO:0000256" key="6">
    <source>
        <dbReference type="ARBA" id="ARBA00022723"/>
    </source>
</evidence>
<dbReference type="InterPro" id="IPR045031">
    <property type="entry name" value="DHP_synth-like"/>
</dbReference>
<keyword evidence="5 10" id="KW-0808">Transferase</keyword>